<organism evidence="2 3">
    <name type="scientific">Phyllosticta citricarpa</name>
    <dbReference type="NCBI Taxonomy" id="55181"/>
    <lineage>
        <taxon>Eukaryota</taxon>
        <taxon>Fungi</taxon>
        <taxon>Dikarya</taxon>
        <taxon>Ascomycota</taxon>
        <taxon>Pezizomycotina</taxon>
        <taxon>Dothideomycetes</taxon>
        <taxon>Dothideomycetes incertae sedis</taxon>
        <taxon>Botryosphaeriales</taxon>
        <taxon>Phyllostictaceae</taxon>
        <taxon>Phyllosticta</taxon>
    </lineage>
</organism>
<feature type="compositionally biased region" description="Low complexity" evidence="1">
    <location>
        <begin position="75"/>
        <end position="96"/>
    </location>
</feature>
<keyword evidence="3" id="KW-1185">Reference proteome</keyword>
<proteinExistence type="predicted"/>
<sequence length="172" mass="18001">MTAATEAIANGTTPPGVAAIKPVQLSFPLPRASNTRINIHLTIQSTALLLFVTTTSPEHDAGATAPMGSFVYAMPSNTQTTSPTTTSSSQQQPISTPLYVQAPTLDLATRLARILARKSGRPTYVGNSTSFASAGLGGSVEEEMEGLARVVEVVMGELERVGRESRSVDAAR</sequence>
<feature type="region of interest" description="Disordered" evidence="1">
    <location>
        <begin position="74"/>
        <end position="96"/>
    </location>
</feature>
<evidence type="ECO:0000313" key="2">
    <source>
        <dbReference type="EMBL" id="KAK7550076.1"/>
    </source>
</evidence>
<accession>A0ABR1MI33</accession>
<comment type="caution">
    <text evidence="2">The sequence shown here is derived from an EMBL/GenBank/DDBJ whole genome shotgun (WGS) entry which is preliminary data.</text>
</comment>
<dbReference type="InterPro" id="IPR032157">
    <property type="entry name" value="PAC4"/>
</dbReference>
<name>A0ABR1MI33_9PEZI</name>
<dbReference type="Gene3D" id="3.30.230.100">
    <property type="match status" value="1"/>
</dbReference>
<gene>
    <name evidence="2" type="ORF">IWX46DRAFT_441695</name>
</gene>
<evidence type="ECO:0000313" key="3">
    <source>
        <dbReference type="Proteomes" id="UP001365128"/>
    </source>
</evidence>
<dbReference type="EMBL" id="JBBPDW010000008">
    <property type="protein sequence ID" value="KAK7550076.1"/>
    <property type="molecule type" value="Genomic_DNA"/>
</dbReference>
<protein>
    <submittedName>
        <fullName evidence="2">Uncharacterized protein</fullName>
    </submittedName>
</protein>
<dbReference type="Pfam" id="PF16093">
    <property type="entry name" value="PAC4"/>
    <property type="match status" value="1"/>
</dbReference>
<evidence type="ECO:0000256" key="1">
    <source>
        <dbReference type="SAM" id="MobiDB-lite"/>
    </source>
</evidence>
<dbReference type="Proteomes" id="UP001365128">
    <property type="component" value="Unassembled WGS sequence"/>
</dbReference>
<reference evidence="2 3" key="1">
    <citation type="submission" date="2024-04" db="EMBL/GenBank/DDBJ databases">
        <title>Phyllosticta paracitricarpa is synonymous to the EU quarantine fungus P. citricarpa based on phylogenomic analyses.</title>
        <authorList>
            <consortium name="Lawrence Berkeley National Laboratory"/>
            <person name="Van Ingen-Buijs V.A."/>
            <person name="Van Westerhoven A.C."/>
            <person name="Haridas S."/>
            <person name="Skiadas P."/>
            <person name="Martin F."/>
            <person name="Groenewald J.Z."/>
            <person name="Crous P.W."/>
            <person name="Seidl M.F."/>
        </authorList>
    </citation>
    <scope>NUCLEOTIDE SEQUENCE [LARGE SCALE GENOMIC DNA]</scope>
    <source>
        <strain evidence="2 3">CBS 122670</strain>
    </source>
</reference>